<dbReference type="Ensembl" id="ENSPRET00000006912.1">
    <property type="protein sequence ID" value="ENSPREP00000006823.1"/>
    <property type="gene ID" value="ENSPREG00000004709.1"/>
</dbReference>
<dbReference type="STRING" id="8081.ENSPREP00000006823"/>
<evidence type="ECO:0000313" key="5">
    <source>
        <dbReference type="Ensembl" id="ENSPREP00000006823.1"/>
    </source>
</evidence>
<evidence type="ECO:0000256" key="2">
    <source>
        <dbReference type="ARBA" id="ARBA00022692"/>
    </source>
</evidence>
<organism evidence="5 6">
    <name type="scientific">Poecilia reticulata</name>
    <name type="common">Guppy</name>
    <name type="synonym">Acanthophacelus reticulatus</name>
    <dbReference type="NCBI Taxonomy" id="8081"/>
    <lineage>
        <taxon>Eukaryota</taxon>
        <taxon>Metazoa</taxon>
        <taxon>Chordata</taxon>
        <taxon>Craniata</taxon>
        <taxon>Vertebrata</taxon>
        <taxon>Euteleostomi</taxon>
        <taxon>Actinopterygii</taxon>
        <taxon>Neopterygii</taxon>
        <taxon>Teleostei</taxon>
        <taxon>Neoteleostei</taxon>
        <taxon>Acanthomorphata</taxon>
        <taxon>Ovalentaria</taxon>
        <taxon>Atherinomorphae</taxon>
        <taxon>Cyprinodontiformes</taxon>
        <taxon>Poeciliidae</taxon>
        <taxon>Poeciliinae</taxon>
        <taxon>Poecilia</taxon>
    </lineage>
</organism>
<dbReference type="InterPro" id="IPR036179">
    <property type="entry name" value="Ig-like_dom_sf"/>
</dbReference>
<dbReference type="AlphaFoldDB" id="A0A3P9NBB4"/>
<accession>A0A3P9NBB4</accession>
<sequence length="132" mass="14424">MIILTALLDGGKDHHLYKEDGSSLTVACSFGSSGKTLYFCRGECEEEENILVFTDGVRAQSGRYSIGHDRNKSSNVFYVTIKNLTQSDSGRYRCLSSLSYSTNSHVDFNITVSDGEILAQSFSTTLGGFSPL</sequence>
<reference evidence="6" key="1">
    <citation type="submission" date="2013-11" db="EMBL/GenBank/DDBJ databases">
        <title>The genomic landscape of the Guanapo guppy.</title>
        <authorList>
            <person name="Kuenstner A."/>
            <person name="Dreyer C."/>
        </authorList>
    </citation>
    <scope>NUCLEOTIDE SEQUENCE</scope>
    <source>
        <strain evidence="6">Guanapo</strain>
    </source>
</reference>
<dbReference type="Proteomes" id="UP000242638">
    <property type="component" value="Unassembled WGS sequence"/>
</dbReference>
<keyword evidence="2" id="KW-0812">Transmembrane</keyword>
<evidence type="ECO:0000256" key="1">
    <source>
        <dbReference type="ARBA" id="ARBA00004370"/>
    </source>
</evidence>
<dbReference type="InterPro" id="IPR013783">
    <property type="entry name" value="Ig-like_fold"/>
</dbReference>
<dbReference type="OMA" id="CRENCES"/>
<name>A0A3P9NBB4_POERE</name>
<dbReference type="SUPFAM" id="SSF48726">
    <property type="entry name" value="Immunoglobulin"/>
    <property type="match status" value="1"/>
</dbReference>
<dbReference type="SMART" id="SM00409">
    <property type="entry name" value="IG"/>
    <property type="match status" value="1"/>
</dbReference>
<dbReference type="GeneTree" id="ENSGT01070000254339"/>
<reference evidence="5" key="2">
    <citation type="submission" date="2025-08" db="UniProtKB">
        <authorList>
            <consortium name="Ensembl"/>
        </authorList>
    </citation>
    <scope>IDENTIFICATION</scope>
    <source>
        <strain evidence="5">Guanapo</strain>
    </source>
</reference>
<proteinExistence type="predicted"/>
<reference evidence="5" key="3">
    <citation type="submission" date="2025-09" db="UniProtKB">
        <authorList>
            <consortium name="Ensembl"/>
        </authorList>
    </citation>
    <scope>IDENTIFICATION</scope>
    <source>
        <strain evidence="5">Guanapo</strain>
    </source>
</reference>
<dbReference type="InterPro" id="IPR003599">
    <property type="entry name" value="Ig_sub"/>
</dbReference>
<dbReference type="PANTHER" id="PTHR11860">
    <property type="entry name" value="POLYMERIC-IMMUNOGLOBULIN RECEPTOR"/>
    <property type="match status" value="1"/>
</dbReference>
<keyword evidence="6" id="KW-1185">Reference proteome</keyword>
<dbReference type="GO" id="GO:0005886">
    <property type="term" value="C:plasma membrane"/>
    <property type="evidence" value="ECO:0007669"/>
    <property type="project" value="TreeGrafter"/>
</dbReference>
<dbReference type="Gene3D" id="2.60.40.10">
    <property type="entry name" value="Immunoglobulins"/>
    <property type="match status" value="1"/>
</dbReference>
<dbReference type="InterPro" id="IPR050671">
    <property type="entry name" value="CD300_family_receptors"/>
</dbReference>
<protein>
    <recommendedName>
        <fullName evidence="4">Immunoglobulin domain-containing protein</fullName>
    </recommendedName>
</protein>
<dbReference type="InterPro" id="IPR013106">
    <property type="entry name" value="Ig_V-set"/>
</dbReference>
<feature type="domain" description="Immunoglobulin" evidence="4">
    <location>
        <begin position="13"/>
        <end position="113"/>
    </location>
</feature>
<dbReference type="Pfam" id="PF07686">
    <property type="entry name" value="V-set"/>
    <property type="match status" value="1"/>
</dbReference>
<comment type="subcellular location">
    <subcellularLocation>
        <location evidence="1">Membrane</location>
    </subcellularLocation>
</comment>
<keyword evidence="3" id="KW-0472">Membrane</keyword>
<dbReference type="GO" id="GO:0004888">
    <property type="term" value="F:transmembrane signaling receptor activity"/>
    <property type="evidence" value="ECO:0007669"/>
    <property type="project" value="TreeGrafter"/>
</dbReference>
<evidence type="ECO:0000256" key="3">
    <source>
        <dbReference type="ARBA" id="ARBA00023136"/>
    </source>
</evidence>
<evidence type="ECO:0000259" key="4">
    <source>
        <dbReference type="SMART" id="SM00409"/>
    </source>
</evidence>
<dbReference type="PANTHER" id="PTHR11860:SF87">
    <property type="entry name" value="CMRF35-LIKE MOLECULE 8"/>
    <property type="match status" value="1"/>
</dbReference>
<evidence type="ECO:0000313" key="6">
    <source>
        <dbReference type="Proteomes" id="UP000242638"/>
    </source>
</evidence>